<feature type="domain" description="FecR protein" evidence="2">
    <location>
        <begin position="150"/>
        <end position="242"/>
    </location>
</feature>
<evidence type="ECO:0000313" key="5">
    <source>
        <dbReference type="EMBL" id="AJD53196.1"/>
    </source>
</evidence>
<evidence type="ECO:0000313" key="6">
    <source>
        <dbReference type="Proteomes" id="UP000007127"/>
    </source>
</evidence>
<dbReference type="KEGG" id="txi:TH3_15460"/>
<dbReference type="InterPro" id="IPR032508">
    <property type="entry name" value="FecR_C"/>
</dbReference>
<dbReference type="GeneID" id="31928769"/>
<dbReference type="EMBL" id="CP004388">
    <property type="protein sequence ID" value="AJD53196.1"/>
    <property type="molecule type" value="Genomic_DNA"/>
</dbReference>
<evidence type="ECO:0000259" key="4">
    <source>
        <dbReference type="Pfam" id="PF16344"/>
    </source>
</evidence>
<evidence type="ECO:0000256" key="1">
    <source>
        <dbReference type="SAM" id="MobiDB-lite"/>
    </source>
</evidence>
<dbReference type="Gene3D" id="2.60.120.1440">
    <property type="match status" value="1"/>
</dbReference>
<dbReference type="InterPro" id="IPR006860">
    <property type="entry name" value="FecR"/>
</dbReference>
<dbReference type="Pfam" id="PF04773">
    <property type="entry name" value="FecR"/>
    <property type="match status" value="1"/>
</dbReference>
<feature type="compositionally biased region" description="Low complexity" evidence="1">
    <location>
        <begin position="90"/>
        <end position="100"/>
    </location>
</feature>
<organism evidence="5 6">
    <name type="scientific">Thalassospira xiamenensis M-5 = DSM 17429</name>
    <dbReference type="NCBI Taxonomy" id="1123366"/>
    <lineage>
        <taxon>Bacteria</taxon>
        <taxon>Pseudomonadati</taxon>
        <taxon>Pseudomonadota</taxon>
        <taxon>Alphaproteobacteria</taxon>
        <taxon>Rhodospirillales</taxon>
        <taxon>Thalassospiraceae</taxon>
        <taxon>Thalassospira</taxon>
    </lineage>
</organism>
<dbReference type="PANTHER" id="PTHR30273">
    <property type="entry name" value="PERIPLASMIC SIGNAL SENSOR AND SIGMA FACTOR ACTIVATOR FECR-RELATED"/>
    <property type="match status" value="1"/>
</dbReference>
<proteinExistence type="predicted"/>
<dbReference type="Pfam" id="PF16344">
    <property type="entry name" value="FecR_C"/>
    <property type="match status" value="1"/>
</dbReference>
<feature type="region of interest" description="Disordered" evidence="1">
    <location>
        <begin position="85"/>
        <end position="104"/>
    </location>
</feature>
<dbReference type="RefSeq" id="WP_007089675.1">
    <property type="nucleotide sequence ID" value="NZ_CP004388.1"/>
</dbReference>
<reference evidence="5 6" key="1">
    <citation type="journal article" date="2012" name="J. Bacteriol.">
        <title>Genome sequence of Thalassospira xiamenensis type strain M-5.</title>
        <authorList>
            <person name="Lai Q."/>
            <person name="Shao Z."/>
        </authorList>
    </citation>
    <scope>NUCLEOTIDE SEQUENCE [LARGE SCALE GENOMIC DNA]</scope>
    <source>
        <strain evidence="5 6">M-5</strain>
    </source>
</reference>
<dbReference type="Pfam" id="PF16220">
    <property type="entry name" value="DUF4880"/>
    <property type="match status" value="1"/>
</dbReference>
<dbReference type="AlphaFoldDB" id="A0AB72UGB4"/>
<dbReference type="InterPro" id="IPR012373">
    <property type="entry name" value="Ferrdict_sens_TM"/>
</dbReference>
<feature type="domain" description="FecR N-terminal" evidence="3">
    <location>
        <begin position="21"/>
        <end position="63"/>
    </location>
</feature>
<sequence>MKTGLSDQQPASRPLTADLGDQAIEWLVMLQSGDATARDHAAFADWCAQSPDHARAAAEARSLFAAVGQTEAAQQWQENPDIRHEIGSFRSPAPGAAAPRRQPRLQPARHRAVWLRPGRLAIAGTMICALMLAIFGGLEATGPIARWTSDYSTAIGQQRAVMLADGSVAHMNTASAFSVDFSGPRREIRLEAGEVIFDVAKDADHPFIVSANGGAARAVGTVYGVRLEDGGANVTVREGIVEVTRGDSEPVRITVGQQAHYDTDGGLRKITDADLAAYGSWQRGKLIFNQRTLSDVMAELQRYQPGRIVVARDTLRDLKVTGVFETTDLDAVFASIAQTTSARVTRLPLLTIIY</sequence>
<dbReference type="Proteomes" id="UP000007127">
    <property type="component" value="Chromosome"/>
</dbReference>
<protein>
    <submittedName>
        <fullName evidence="5">FecR, iron siderophore sensor protein</fullName>
    </submittedName>
</protein>
<feature type="domain" description="Protein FecR C-terminal" evidence="4">
    <location>
        <begin position="285"/>
        <end position="343"/>
    </location>
</feature>
<dbReference type="PANTHER" id="PTHR30273:SF2">
    <property type="entry name" value="PROTEIN FECR"/>
    <property type="match status" value="1"/>
</dbReference>
<accession>A0AB72UGB4</accession>
<dbReference type="Gene3D" id="3.55.50.30">
    <property type="match status" value="1"/>
</dbReference>
<evidence type="ECO:0000259" key="3">
    <source>
        <dbReference type="Pfam" id="PF16220"/>
    </source>
</evidence>
<dbReference type="PIRSF" id="PIRSF018266">
    <property type="entry name" value="FecR"/>
    <property type="match status" value="1"/>
</dbReference>
<dbReference type="InterPro" id="IPR032623">
    <property type="entry name" value="FecR_N"/>
</dbReference>
<name>A0AB72UGB4_9PROT</name>
<gene>
    <name evidence="5" type="ORF">TH3_15460</name>
</gene>
<evidence type="ECO:0000259" key="2">
    <source>
        <dbReference type="Pfam" id="PF04773"/>
    </source>
</evidence>
<dbReference type="GO" id="GO:0016989">
    <property type="term" value="F:sigma factor antagonist activity"/>
    <property type="evidence" value="ECO:0007669"/>
    <property type="project" value="TreeGrafter"/>
</dbReference>